<evidence type="ECO:0000313" key="25">
    <source>
        <dbReference type="EMBL" id="KND26154.1"/>
    </source>
</evidence>
<evidence type="ECO:0000256" key="18">
    <source>
        <dbReference type="ARBA" id="ARBA00043210"/>
    </source>
</evidence>
<comment type="catalytic activity">
    <reaction evidence="20">
        <text>hexadecanoyl-CoA + H2O = hexadecanoate + CoA + H(+)</text>
        <dbReference type="Rhea" id="RHEA:16645"/>
        <dbReference type="ChEBI" id="CHEBI:7896"/>
        <dbReference type="ChEBI" id="CHEBI:15377"/>
        <dbReference type="ChEBI" id="CHEBI:15378"/>
        <dbReference type="ChEBI" id="CHEBI:57287"/>
        <dbReference type="ChEBI" id="CHEBI:57379"/>
        <dbReference type="EC" id="3.1.2.2"/>
    </reaction>
    <physiologicalReaction direction="left-to-right" evidence="20">
        <dbReference type="Rhea" id="RHEA:16646"/>
    </physiologicalReaction>
</comment>
<dbReference type="AlphaFoldDB" id="A0A0L0JL73"/>
<evidence type="ECO:0000256" key="11">
    <source>
        <dbReference type="ARBA" id="ARBA00023136"/>
    </source>
</evidence>
<keyword evidence="6" id="KW-0053">Apoptosis</keyword>
<evidence type="ECO:0000256" key="23">
    <source>
        <dbReference type="ARBA" id="ARBA00048180"/>
    </source>
</evidence>
<dbReference type="CDD" id="cd03443">
    <property type="entry name" value="PaaI_thioesterase"/>
    <property type="match status" value="1"/>
</dbReference>
<evidence type="ECO:0000256" key="6">
    <source>
        <dbReference type="ARBA" id="ARBA00022703"/>
    </source>
</evidence>
<sequence length="218" mass="23029">MSAPPTPTHDLTHHRAAISTLGHNLRALVDATVASAAPPETLHRVAEAVRDLTAHFTGPRRAPAEIPSVDEFPGTVRMFSPVIGEGNPLAPPVRLSREGDGVVGLCTLGLVHEGPPGYGHGGFTAMLLDELMGHACVAAGHPGMTVSLTTRYHRPVPLETPLRIHARVTGAEGRKVFVTGTVSMAKNPATPLAEGEAVFVTPDPDRARAMFPHLRADR</sequence>
<evidence type="ECO:0000256" key="16">
    <source>
        <dbReference type="ARBA" id="ARBA00038848"/>
    </source>
</evidence>
<proteinExistence type="inferred from homology"/>
<evidence type="ECO:0000256" key="22">
    <source>
        <dbReference type="ARBA" id="ARBA00048074"/>
    </source>
</evidence>
<keyword evidence="7" id="KW-0378">Hydrolase</keyword>
<evidence type="ECO:0000313" key="26">
    <source>
        <dbReference type="Proteomes" id="UP000037151"/>
    </source>
</evidence>
<dbReference type="OrthoDB" id="9813282at2"/>
<comment type="catalytic activity">
    <reaction evidence="13">
        <text>(5Z,8Z,11Z,14Z)-eicosatetraenoyl-CoA + H2O = (5Z,8Z,11Z,14Z)-eicosatetraenoate + CoA + H(+)</text>
        <dbReference type="Rhea" id="RHEA:40151"/>
        <dbReference type="ChEBI" id="CHEBI:15377"/>
        <dbReference type="ChEBI" id="CHEBI:15378"/>
        <dbReference type="ChEBI" id="CHEBI:32395"/>
        <dbReference type="ChEBI" id="CHEBI:57287"/>
        <dbReference type="ChEBI" id="CHEBI:57368"/>
    </reaction>
    <physiologicalReaction direction="left-to-right" evidence="13">
        <dbReference type="Rhea" id="RHEA:40152"/>
    </physiologicalReaction>
</comment>
<evidence type="ECO:0000256" key="10">
    <source>
        <dbReference type="ARBA" id="ARBA00023098"/>
    </source>
</evidence>
<dbReference type="SUPFAM" id="SSF54637">
    <property type="entry name" value="Thioesterase/thiol ester dehydrase-isomerase"/>
    <property type="match status" value="1"/>
</dbReference>
<evidence type="ECO:0000256" key="13">
    <source>
        <dbReference type="ARBA" id="ARBA00035852"/>
    </source>
</evidence>
<dbReference type="GO" id="GO:0016787">
    <property type="term" value="F:hydrolase activity"/>
    <property type="evidence" value="ECO:0007669"/>
    <property type="project" value="UniProtKB-KW"/>
</dbReference>
<evidence type="ECO:0000256" key="21">
    <source>
        <dbReference type="ARBA" id="ARBA00047969"/>
    </source>
</evidence>
<evidence type="ECO:0000256" key="2">
    <source>
        <dbReference type="ARBA" id="ARBA00004496"/>
    </source>
</evidence>
<dbReference type="Pfam" id="PF03061">
    <property type="entry name" value="4HBT"/>
    <property type="match status" value="1"/>
</dbReference>
<name>A0A0L0JL73_9ACTN</name>
<evidence type="ECO:0000256" key="4">
    <source>
        <dbReference type="ARBA" id="ARBA00022475"/>
    </source>
</evidence>
<dbReference type="PANTHER" id="PTHR12418">
    <property type="entry name" value="ACYL-COENZYME A THIOESTERASE THEM4"/>
    <property type="match status" value="1"/>
</dbReference>
<evidence type="ECO:0000256" key="12">
    <source>
        <dbReference type="ARBA" id="ARBA00023273"/>
    </source>
</evidence>
<evidence type="ECO:0000256" key="8">
    <source>
        <dbReference type="ARBA" id="ARBA00022832"/>
    </source>
</evidence>
<comment type="catalytic activity">
    <reaction evidence="23">
        <text>tetradecanoyl-CoA + H2O = tetradecanoate + CoA + H(+)</text>
        <dbReference type="Rhea" id="RHEA:40119"/>
        <dbReference type="ChEBI" id="CHEBI:15377"/>
        <dbReference type="ChEBI" id="CHEBI:15378"/>
        <dbReference type="ChEBI" id="CHEBI:30807"/>
        <dbReference type="ChEBI" id="CHEBI:57287"/>
        <dbReference type="ChEBI" id="CHEBI:57385"/>
    </reaction>
    <physiologicalReaction direction="left-to-right" evidence="23">
        <dbReference type="Rhea" id="RHEA:40120"/>
    </physiologicalReaction>
</comment>
<dbReference type="InterPro" id="IPR052365">
    <property type="entry name" value="THEM4/THEM5_acyl-CoA_thioest"/>
</dbReference>
<comment type="catalytic activity">
    <reaction evidence="21">
        <text>decanoyl-CoA + H2O = decanoate + CoA + H(+)</text>
        <dbReference type="Rhea" id="RHEA:40059"/>
        <dbReference type="ChEBI" id="CHEBI:15377"/>
        <dbReference type="ChEBI" id="CHEBI:15378"/>
        <dbReference type="ChEBI" id="CHEBI:27689"/>
        <dbReference type="ChEBI" id="CHEBI:57287"/>
        <dbReference type="ChEBI" id="CHEBI:61430"/>
    </reaction>
    <physiologicalReaction direction="left-to-right" evidence="21">
        <dbReference type="Rhea" id="RHEA:40060"/>
    </physiologicalReaction>
</comment>
<feature type="domain" description="Thioesterase" evidence="24">
    <location>
        <begin position="117"/>
        <end position="182"/>
    </location>
</feature>
<evidence type="ECO:0000256" key="9">
    <source>
        <dbReference type="ARBA" id="ARBA00022946"/>
    </source>
</evidence>
<comment type="catalytic activity">
    <reaction evidence="14">
        <text>(9Z)-octadecenoyl-CoA + H2O = (9Z)-octadecenoate + CoA + H(+)</text>
        <dbReference type="Rhea" id="RHEA:40139"/>
        <dbReference type="ChEBI" id="CHEBI:15377"/>
        <dbReference type="ChEBI" id="CHEBI:15378"/>
        <dbReference type="ChEBI" id="CHEBI:30823"/>
        <dbReference type="ChEBI" id="CHEBI:57287"/>
        <dbReference type="ChEBI" id="CHEBI:57387"/>
    </reaction>
    <physiologicalReaction direction="left-to-right" evidence="14">
        <dbReference type="Rhea" id="RHEA:40140"/>
    </physiologicalReaction>
</comment>
<reference evidence="26" key="1">
    <citation type="submission" date="2014-07" db="EMBL/GenBank/DDBJ databases">
        <title>Genome sequencing of plant-pathogenic Streptomyces species.</title>
        <authorList>
            <person name="Harrison J."/>
            <person name="Sapp M."/>
            <person name="Thwaites R."/>
            <person name="Studholme D.J."/>
        </authorList>
    </citation>
    <scope>NUCLEOTIDE SEQUENCE [LARGE SCALE GENOMIC DNA]</scope>
    <source>
        <strain evidence="26">NCPPB 4445</strain>
    </source>
</reference>
<dbReference type="GO" id="GO:0006631">
    <property type="term" value="P:fatty acid metabolic process"/>
    <property type="evidence" value="ECO:0007669"/>
    <property type="project" value="UniProtKB-KW"/>
</dbReference>
<dbReference type="PANTHER" id="PTHR12418:SF19">
    <property type="entry name" value="ACYL-COENZYME A THIOESTERASE THEM4"/>
    <property type="match status" value="1"/>
</dbReference>
<dbReference type="RefSeq" id="WP_050374779.1">
    <property type="nucleotide sequence ID" value="NZ_KQ257834.1"/>
</dbReference>
<dbReference type="EMBL" id="JPPY01000214">
    <property type="protein sequence ID" value="KND26154.1"/>
    <property type="molecule type" value="Genomic_DNA"/>
</dbReference>
<comment type="catalytic activity">
    <reaction evidence="22">
        <text>dodecanoyl-CoA + H2O = dodecanoate + CoA + H(+)</text>
        <dbReference type="Rhea" id="RHEA:30135"/>
        <dbReference type="ChEBI" id="CHEBI:15377"/>
        <dbReference type="ChEBI" id="CHEBI:15378"/>
        <dbReference type="ChEBI" id="CHEBI:18262"/>
        <dbReference type="ChEBI" id="CHEBI:57287"/>
        <dbReference type="ChEBI" id="CHEBI:57375"/>
    </reaction>
    <physiologicalReaction direction="left-to-right" evidence="22">
        <dbReference type="Rhea" id="RHEA:30136"/>
    </physiologicalReaction>
</comment>
<dbReference type="EC" id="3.1.2.2" evidence="16"/>
<evidence type="ECO:0000256" key="20">
    <source>
        <dbReference type="ARBA" id="ARBA00047734"/>
    </source>
</evidence>
<comment type="caution">
    <text evidence="25">The sequence shown here is derived from an EMBL/GenBank/DDBJ whole genome shotgun (WGS) entry which is preliminary data.</text>
</comment>
<comment type="similarity">
    <text evidence="15">Belongs to the THEM4/THEM5 thioesterase family.</text>
</comment>
<keyword evidence="8" id="KW-0276">Fatty acid metabolism</keyword>
<evidence type="ECO:0000256" key="5">
    <source>
        <dbReference type="ARBA" id="ARBA00022490"/>
    </source>
</evidence>
<dbReference type="InterPro" id="IPR006683">
    <property type="entry name" value="Thioestr_dom"/>
</dbReference>
<evidence type="ECO:0000256" key="7">
    <source>
        <dbReference type="ARBA" id="ARBA00022801"/>
    </source>
</evidence>
<comment type="catalytic activity">
    <reaction evidence="19">
        <text>octanoyl-CoA + H2O = octanoate + CoA + H(+)</text>
        <dbReference type="Rhea" id="RHEA:30143"/>
        <dbReference type="ChEBI" id="CHEBI:15377"/>
        <dbReference type="ChEBI" id="CHEBI:15378"/>
        <dbReference type="ChEBI" id="CHEBI:25646"/>
        <dbReference type="ChEBI" id="CHEBI:57287"/>
        <dbReference type="ChEBI" id="CHEBI:57386"/>
    </reaction>
    <physiologicalReaction direction="left-to-right" evidence="19">
        <dbReference type="Rhea" id="RHEA:30144"/>
    </physiologicalReaction>
</comment>
<keyword evidence="11" id="KW-0472">Membrane</keyword>
<keyword evidence="12" id="KW-0966">Cell projection</keyword>
<comment type="subcellular location">
    <subcellularLocation>
        <location evidence="3">Cell projection</location>
        <location evidence="3">Ruffle membrane</location>
    </subcellularLocation>
    <subcellularLocation>
        <location evidence="2">Cytoplasm</location>
    </subcellularLocation>
    <subcellularLocation>
        <location evidence="1">Membrane</location>
        <topology evidence="1">Peripheral membrane protein</topology>
    </subcellularLocation>
</comment>
<protein>
    <recommendedName>
        <fullName evidence="17">Acyl-coenzyme A thioesterase THEM4</fullName>
        <ecNumber evidence="16">3.1.2.2</ecNumber>
    </recommendedName>
    <alternativeName>
        <fullName evidence="18">Thioesterase superfamily member 4</fullName>
    </alternativeName>
</protein>
<keyword evidence="5" id="KW-0963">Cytoplasm</keyword>
<keyword evidence="10" id="KW-0443">Lipid metabolism</keyword>
<organism evidence="25 26">
    <name type="scientific">Streptomyces acidiscabies</name>
    <dbReference type="NCBI Taxonomy" id="42234"/>
    <lineage>
        <taxon>Bacteria</taxon>
        <taxon>Bacillati</taxon>
        <taxon>Actinomycetota</taxon>
        <taxon>Actinomycetes</taxon>
        <taxon>Kitasatosporales</taxon>
        <taxon>Streptomycetaceae</taxon>
        <taxon>Streptomyces</taxon>
    </lineage>
</organism>
<gene>
    <name evidence="25" type="ORF">IQ63_38660</name>
</gene>
<evidence type="ECO:0000256" key="19">
    <source>
        <dbReference type="ARBA" id="ARBA00047588"/>
    </source>
</evidence>
<dbReference type="GO" id="GO:0005737">
    <property type="term" value="C:cytoplasm"/>
    <property type="evidence" value="ECO:0007669"/>
    <property type="project" value="UniProtKB-SubCell"/>
</dbReference>
<dbReference type="Proteomes" id="UP000037151">
    <property type="component" value="Unassembled WGS sequence"/>
</dbReference>
<evidence type="ECO:0000256" key="17">
    <source>
        <dbReference type="ARBA" id="ARBA00040123"/>
    </source>
</evidence>
<dbReference type="PATRIC" id="fig|42234.21.peg.7958"/>
<accession>A0A0L0JL73</accession>
<dbReference type="Gene3D" id="3.10.129.10">
    <property type="entry name" value="Hotdog Thioesterase"/>
    <property type="match status" value="1"/>
</dbReference>
<dbReference type="GO" id="GO:0016020">
    <property type="term" value="C:membrane"/>
    <property type="evidence" value="ECO:0007669"/>
    <property type="project" value="UniProtKB-SubCell"/>
</dbReference>
<evidence type="ECO:0000256" key="14">
    <source>
        <dbReference type="ARBA" id="ARBA00037002"/>
    </source>
</evidence>
<evidence type="ECO:0000256" key="15">
    <source>
        <dbReference type="ARBA" id="ARBA00038456"/>
    </source>
</evidence>
<keyword evidence="9" id="KW-0809">Transit peptide</keyword>
<evidence type="ECO:0000259" key="24">
    <source>
        <dbReference type="Pfam" id="PF03061"/>
    </source>
</evidence>
<keyword evidence="4" id="KW-1003">Cell membrane</keyword>
<evidence type="ECO:0000256" key="1">
    <source>
        <dbReference type="ARBA" id="ARBA00004170"/>
    </source>
</evidence>
<evidence type="ECO:0000256" key="3">
    <source>
        <dbReference type="ARBA" id="ARBA00004632"/>
    </source>
</evidence>
<dbReference type="InterPro" id="IPR029069">
    <property type="entry name" value="HotDog_dom_sf"/>
</dbReference>